<feature type="domain" description="DUF5651" evidence="1">
    <location>
        <begin position="120"/>
        <end position="171"/>
    </location>
</feature>
<protein>
    <recommendedName>
        <fullName evidence="1">DUF5651 domain-containing protein</fullName>
    </recommendedName>
</protein>
<dbReference type="Pfam" id="PF18892">
    <property type="entry name" value="DUF5651"/>
    <property type="match status" value="1"/>
</dbReference>
<name>A0A2S7F992_CLOBU</name>
<dbReference type="Proteomes" id="UP000238081">
    <property type="component" value="Unassembled WGS sequence"/>
</dbReference>
<evidence type="ECO:0000259" key="1">
    <source>
        <dbReference type="Pfam" id="PF18892"/>
    </source>
</evidence>
<comment type="caution">
    <text evidence="2">The sequence shown here is derived from an EMBL/GenBank/DDBJ whole genome shotgun (WGS) entry which is preliminary data.</text>
</comment>
<dbReference type="RefSeq" id="WP_043666067.1">
    <property type="nucleotide sequence ID" value="NZ_JSEG01000020.1"/>
</dbReference>
<accession>A0A2S7F992</accession>
<dbReference type="EMBL" id="LRDH01000114">
    <property type="protein sequence ID" value="PPV14009.1"/>
    <property type="molecule type" value="Genomic_DNA"/>
</dbReference>
<proteinExistence type="predicted"/>
<reference evidence="2 3" key="1">
    <citation type="submission" date="2016-01" db="EMBL/GenBank/DDBJ databases">
        <title>Characterization of the Clostridium difficile lineages that are prevalent in Hong Kong and China.</title>
        <authorList>
            <person name="Kwok J.S.-L."/>
            <person name="Lam W.-Y."/>
            <person name="Ip M."/>
            <person name="Chan T.-F."/>
            <person name="Hawkey P.M."/>
            <person name="Tsui S.K.-W."/>
        </authorList>
    </citation>
    <scope>NUCLEOTIDE SEQUENCE [LARGE SCALE GENOMIC DNA]</scope>
    <source>
        <strain evidence="2 3">300064</strain>
    </source>
</reference>
<sequence>MGELSRGYLNADERNVYMVAKSFIELLSGRKSFNGKLEVKEEVWEQWLKRGMITPDMKANLKKSRTYLRKFIIELEENLDEEQLKRLNKMFASFEYRLIDDYTVKKLMRDITDKQKYVSMKRELFQELVVEVSELRCVGCKKCDYDNCEIYHALDDVNMAFVSEEENCPYACDLNKMTDEEFKKVSELKNKLKNKNIFFKDGGIKSE</sequence>
<evidence type="ECO:0000313" key="3">
    <source>
        <dbReference type="Proteomes" id="UP000238081"/>
    </source>
</evidence>
<dbReference type="InterPro" id="IPR043711">
    <property type="entry name" value="DUF5651"/>
</dbReference>
<dbReference type="AlphaFoldDB" id="A0A2S7F992"/>
<organism evidence="2 3">
    <name type="scientific">Clostridium butyricum</name>
    <dbReference type="NCBI Taxonomy" id="1492"/>
    <lineage>
        <taxon>Bacteria</taxon>
        <taxon>Bacillati</taxon>
        <taxon>Bacillota</taxon>
        <taxon>Clostridia</taxon>
        <taxon>Eubacteriales</taxon>
        <taxon>Clostridiaceae</taxon>
        <taxon>Clostridium</taxon>
    </lineage>
</organism>
<evidence type="ECO:0000313" key="2">
    <source>
        <dbReference type="EMBL" id="PPV14009.1"/>
    </source>
</evidence>
<gene>
    <name evidence="2" type="ORF">AWN73_15235</name>
</gene>